<dbReference type="STRING" id="673.AL542_03440"/>
<evidence type="ECO:0000313" key="5">
    <source>
        <dbReference type="EMBL" id="STO98444.1"/>
    </source>
</evidence>
<organism evidence="5 6">
    <name type="scientific">Grimontia hollisae</name>
    <name type="common">Vibrio hollisae</name>
    <dbReference type="NCBI Taxonomy" id="673"/>
    <lineage>
        <taxon>Bacteria</taxon>
        <taxon>Pseudomonadati</taxon>
        <taxon>Pseudomonadota</taxon>
        <taxon>Gammaproteobacteria</taxon>
        <taxon>Vibrionales</taxon>
        <taxon>Vibrionaceae</taxon>
        <taxon>Grimontia</taxon>
    </lineage>
</organism>
<reference evidence="5 6" key="1">
    <citation type="submission" date="2018-06" db="EMBL/GenBank/DDBJ databases">
        <authorList>
            <consortium name="Pathogen Informatics"/>
            <person name="Doyle S."/>
        </authorList>
    </citation>
    <scope>NUCLEOTIDE SEQUENCE [LARGE SCALE GENOMIC DNA]</scope>
    <source>
        <strain evidence="5 6">NCTC11645</strain>
    </source>
</reference>
<evidence type="ECO:0000256" key="1">
    <source>
        <dbReference type="ARBA" id="ARBA00006484"/>
    </source>
</evidence>
<dbReference type="Proteomes" id="UP000254512">
    <property type="component" value="Unassembled WGS sequence"/>
</dbReference>
<dbReference type="PRINTS" id="PR00081">
    <property type="entry name" value="GDHRDH"/>
</dbReference>
<accession>A0A377J830</accession>
<comment type="similarity">
    <text evidence="1 3">Belongs to the short-chain dehydrogenases/reductases (SDR) family.</text>
</comment>
<dbReference type="PANTHER" id="PTHR44196">
    <property type="entry name" value="DEHYDROGENASE/REDUCTASE SDR FAMILY MEMBER 7B"/>
    <property type="match status" value="1"/>
</dbReference>
<dbReference type="GO" id="GO:0016020">
    <property type="term" value="C:membrane"/>
    <property type="evidence" value="ECO:0007669"/>
    <property type="project" value="TreeGrafter"/>
</dbReference>
<dbReference type="EC" id="1.-.-.-" evidence="5"/>
<sequence length="272" mass="29912">MDLMDKRILLTGATGGIGSEIASVLSEKGAELVLVGRQRAGLENLVQSLRHPERHQCLVADIATSLGMEAIDRHCMDMQRQGKPVDVLINNAGCNTFQYLKDRDADSLRREVDVNLMTPILLCQQAMHWLSGEGIILNIGSTFGAIGYPGYTSYCAAKAGLQRFSEALDRELGREGQRVLFLAPRATNTALNDSRVQAMNQKLGNKTDDASFVAAQVIQALTKEKTTTWLGWPEKLFVKINQIFPSVVASAIQKQHDVITEYATTKHAATKR</sequence>
<dbReference type="Gene3D" id="3.40.50.720">
    <property type="entry name" value="NAD(P)-binding Rossmann-like Domain"/>
    <property type="match status" value="1"/>
</dbReference>
<dbReference type="AlphaFoldDB" id="A0A377J830"/>
<evidence type="ECO:0000313" key="6">
    <source>
        <dbReference type="Proteomes" id="UP000254512"/>
    </source>
</evidence>
<feature type="domain" description="Ketoreductase" evidence="4">
    <location>
        <begin position="6"/>
        <end position="199"/>
    </location>
</feature>
<proteinExistence type="inferred from homology"/>
<dbReference type="SUPFAM" id="SSF51735">
    <property type="entry name" value="NAD(P)-binding Rossmann-fold domains"/>
    <property type="match status" value="1"/>
</dbReference>
<dbReference type="SMART" id="SM00822">
    <property type="entry name" value="PKS_KR"/>
    <property type="match status" value="1"/>
</dbReference>
<evidence type="ECO:0000259" key="4">
    <source>
        <dbReference type="SMART" id="SM00822"/>
    </source>
</evidence>
<keyword evidence="2 5" id="KW-0560">Oxidoreductase</keyword>
<dbReference type="GO" id="GO:0016491">
    <property type="term" value="F:oxidoreductase activity"/>
    <property type="evidence" value="ECO:0007669"/>
    <property type="project" value="UniProtKB-KW"/>
</dbReference>
<dbReference type="InterPro" id="IPR036291">
    <property type="entry name" value="NAD(P)-bd_dom_sf"/>
</dbReference>
<dbReference type="CDD" id="cd05233">
    <property type="entry name" value="SDR_c"/>
    <property type="match status" value="1"/>
</dbReference>
<dbReference type="Pfam" id="PF00106">
    <property type="entry name" value="adh_short"/>
    <property type="match status" value="1"/>
</dbReference>
<dbReference type="PANTHER" id="PTHR44196:SF1">
    <property type="entry name" value="DEHYDROGENASE_REDUCTASE SDR FAMILY MEMBER 7B"/>
    <property type="match status" value="1"/>
</dbReference>
<dbReference type="EMBL" id="UGHD01000003">
    <property type="protein sequence ID" value="STO98444.1"/>
    <property type="molecule type" value="Genomic_DNA"/>
</dbReference>
<dbReference type="PRINTS" id="PR00080">
    <property type="entry name" value="SDRFAMILY"/>
</dbReference>
<name>A0A377J830_GRIHO</name>
<gene>
    <name evidence="5" type="ORF">NCTC11645_03429</name>
</gene>
<evidence type="ECO:0000256" key="3">
    <source>
        <dbReference type="RuleBase" id="RU000363"/>
    </source>
</evidence>
<dbReference type="InterPro" id="IPR002347">
    <property type="entry name" value="SDR_fam"/>
</dbReference>
<dbReference type="InterPro" id="IPR057326">
    <property type="entry name" value="KR_dom"/>
</dbReference>
<evidence type="ECO:0000256" key="2">
    <source>
        <dbReference type="ARBA" id="ARBA00023002"/>
    </source>
</evidence>
<dbReference type="RefSeq" id="WP_115660280.1">
    <property type="nucleotide sequence ID" value="NZ_UGHD01000003.1"/>
</dbReference>
<dbReference type="NCBIfam" id="NF006565">
    <property type="entry name" value="PRK09072.1"/>
    <property type="match status" value="1"/>
</dbReference>
<protein>
    <submittedName>
        <fullName evidence="5">Uncharacterized oxidoreductase SAV2478</fullName>
        <ecNumber evidence="5">1.-.-.-</ecNumber>
    </submittedName>
</protein>